<reference evidence="2" key="1">
    <citation type="submission" date="2022-12" db="EMBL/GenBank/DDBJ databases">
        <authorList>
            <person name="Wang J."/>
        </authorList>
    </citation>
    <scope>NUCLEOTIDE SEQUENCE</scope>
    <source>
        <strain evidence="2">HY-42-06</strain>
    </source>
</reference>
<evidence type="ECO:0000313" key="3">
    <source>
        <dbReference type="Proteomes" id="UP001079657"/>
    </source>
</evidence>
<evidence type="ECO:0000259" key="1">
    <source>
        <dbReference type="Pfam" id="PF14480"/>
    </source>
</evidence>
<keyword evidence="3" id="KW-1185">Reference proteome</keyword>
<sequence>MSTIELIPDIENLENDIFKLNLFTDISDELDDSLTELIENKSITIDRVYFDSKHNELKVDLKSENITNINLINQFEKLIAEAFFKTLSEYQYYN</sequence>
<dbReference type="Proteomes" id="UP001079657">
    <property type="component" value="Unassembled WGS sequence"/>
</dbReference>
<evidence type="ECO:0000313" key="2">
    <source>
        <dbReference type="EMBL" id="MCY6369906.1"/>
    </source>
</evidence>
<feature type="domain" description="DNA polymerase III PolC-type N-terminal" evidence="1">
    <location>
        <begin position="36"/>
        <end position="85"/>
    </location>
</feature>
<dbReference type="Pfam" id="PF14480">
    <property type="entry name" value="DNA_pol3_a_NI"/>
    <property type="match status" value="1"/>
</dbReference>
<comment type="caution">
    <text evidence="2">The sequence shown here is derived from an EMBL/GenBank/DDBJ whole genome shotgun (WGS) entry which is preliminary data.</text>
</comment>
<protein>
    <recommendedName>
        <fullName evidence="1">DNA polymerase III PolC-type N-terminal domain-containing protein</fullName>
    </recommendedName>
</protein>
<dbReference type="InterPro" id="IPR028112">
    <property type="entry name" value="DNA_PolC-type_N_I"/>
</dbReference>
<gene>
    <name evidence="2" type="ORF">OXH55_04610</name>
</gene>
<proteinExistence type="predicted"/>
<accession>A0ABT4CLI4</accession>
<name>A0ABT4CLI4_9CLOT</name>
<organism evidence="2 3">
    <name type="scientific">Clostridium ganghwense</name>
    <dbReference type="NCBI Taxonomy" id="312089"/>
    <lineage>
        <taxon>Bacteria</taxon>
        <taxon>Bacillati</taxon>
        <taxon>Bacillota</taxon>
        <taxon>Clostridia</taxon>
        <taxon>Eubacteriales</taxon>
        <taxon>Clostridiaceae</taxon>
        <taxon>Clostridium</taxon>
    </lineage>
</organism>
<dbReference type="RefSeq" id="WP_268048319.1">
    <property type="nucleotide sequence ID" value="NZ_JAPQES010000001.1"/>
</dbReference>
<dbReference type="EMBL" id="JAPQES010000001">
    <property type="protein sequence ID" value="MCY6369906.1"/>
    <property type="molecule type" value="Genomic_DNA"/>
</dbReference>